<evidence type="ECO:0000313" key="3">
    <source>
        <dbReference type="EMBL" id="ENN76287.1"/>
    </source>
</evidence>
<dbReference type="HOGENOM" id="CLU_720155_0_0_1"/>
<evidence type="ECO:0000256" key="2">
    <source>
        <dbReference type="SAM" id="MobiDB-lite"/>
    </source>
</evidence>
<evidence type="ECO:0000313" key="5">
    <source>
        <dbReference type="EnsemblMetazoa" id="XP_019761591.1"/>
    </source>
</evidence>
<dbReference type="Proteomes" id="UP000030742">
    <property type="component" value="Unassembled WGS sequence"/>
</dbReference>
<evidence type="ECO:0000313" key="6">
    <source>
        <dbReference type="Proteomes" id="UP000019118"/>
    </source>
</evidence>
<dbReference type="EMBL" id="KB740984">
    <property type="protein sequence ID" value="ENN76287.1"/>
    <property type="molecule type" value="Genomic_DNA"/>
</dbReference>
<dbReference type="AlphaFoldDB" id="N6UCA9"/>
<evidence type="ECO:0000313" key="7">
    <source>
        <dbReference type="Proteomes" id="UP000030742"/>
    </source>
</evidence>
<proteinExistence type="predicted"/>
<dbReference type="EnsemblMetazoa" id="XM_019906032.1">
    <property type="protein sequence ID" value="XP_019761591.1"/>
    <property type="gene ID" value="LOC109538677"/>
</dbReference>
<gene>
    <name evidence="5" type="primary">109538677</name>
    <name evidence="4" type="ORF">D910_04337</name>
    <name evidence="3" type="ORF">YQE_07250</name>
</gene>
<dbReference type="Proteomes" id="UP000019118">
    <property type="component" value="Unassembled WGS sequence"/>
</dbReference>
<reference evidence="5" key="2">
    <citation type="submission" date="2024-08" db="UniProtKB">
        <authorList>
            <consortium name="EnsemblMetazoa"/>
        </authorList>
    </citation>
    <scope>IDENTIFICATION</scope>
</reference>
<protein>
    <submittedName>
        <fullName evidence="3 5">Uncharacterized protein</fullName>
    </submittedName>
</protein>
<sequence length="384" mass="44873">MENHNMQANFPLASKRVHYAESAQDQEEIPFKDNYSDCSEVSRSSIKYSGDCNSEISVATSILDTEENDVNMLRNKLEECEAKLKLSENENRQIIDDLLNERTRSSKLEKKLQFVRDNQDVFMRLKEAYINMKYNEAAGRKMIEIREKSVQTWDGILCNSCIETEELRRQIDVTFQKYKELFVVSPGEMEHLINTVKYLKDLIDRREETWENNMNRELKLQTHVAVLENENANLRAVISKKGSEVPKEVLDDIKLEQKLLEERKAGDMQKFVESITKDLDKLKKIIIKYEKKFREFKEYYPGKYTSPLNEKEAKLVQQIIAKHNAKVQGKDHTRSRSPSIAGTEPLYRPSSTSARSYSFDRPQTPKSCTMRTDSAILMMDYLFE</sequence>
<feature type="non-terminal residue" evidence="3">
    <location>
        <position position="1"/>
    </location>
</feature>
<organism evidence="3">
    <name type="scientific">Dendroctonus ponderosae</name>
    <name type="common">Mountain pine beetle</name>
    <dbReference type="NCBI Taxonomy" id="77166"/>
    <lineage>
        <taxon>Eukaryota</taxon>
        <taxon>Metazoa</taxon>
        <taxon>Ecdysozoa</taxon>
        <taxon>Arthropoda</taxon>
        <taxon>Hexapoda</taxon>
        <taxon>Insecta</taxon>
        <taxon>Pterygota</taxon>
        <taxon>Neoptera</taxon>
        <taxon>Endopterygota</taxon>
        <taxon>Coleoptera</taxon>
        <taxon>Polyphaga</taxon>
        <taxon>Cucujiformia</taxon>
        <taxon>Curculionidae</taxon>
        <taxon>Scolytinae</taxon>
        <taxon>Dendroctonus</taxon>
    </lineage>
</organism>
<reference evidence="6 7" key="1">
    <citation type="journal article" date="2013" name="Genome Biol.">
        <title>Draft genome of the mountain pine beetle, Dendroctonus ponderosae Hopkins, a major forest pest.</title>
        <authorList>
            <person name="Keeling C.I."/>
            <person name="Yuen M.M."/>
            <person name="Liao N.Y."/>
            <person name="Docking T.R."/>
            <person name="Chan S.K."/>
            <person name="Taylor G.A."/>
            <person name="Palmquist D.L."/>
            <person name="Jackman S.D."/>
            <person name="Nguyen A."/>
            <person name="Li M."/>
            <person name="Henderson H."/>
            <person name="Janes J.K."/>
            <person name="Zhao Y."/>
            <person name="Pandoh P."/>
            <person name="Moore R."/>
            <person name="Sperling F.A."/>
            <person name="Huber D.P."/>
            <person name="Birol I."/>
            <person name="Jones S.J."/>
            <person name="Bohlmann J."/>
        </authorList>
    </citation>
    <scope>NUCLEOTIDE SEQUENCE</scope>
</reference>
<name>N6UCA9_DENPD</name>
<keyword evidence="1" id="KW-0175">Coiled coil</keyword>
<dbReference type="KEGG" id="dpa:109538677"/>
<accession>N6UCA9</accession>
<keyword evidence="6" id="KW-1185">Reference proteome</keyword>
<evidence type="ECO:0000313" key="4">
    <source>
        <dbReference type="EMBL" id="ERL86934.1"/>
    </source>
</evidence>
<dbReference type="OrthoDB" id="6818847at2759"/>
<feature type="coiled-coil region" evidence="1">
    <location>
        <begin position="63"/>
        <end position="97"/>
    </location>
</feature>
<dbReference type="EMBL" id="KB631899">
    <property type="protein sequence ID" value="ERL86934.1"/>
    <property type="molecule type" value="Genomic_DNA"/>
</dbReference>
<feature type="region of interest" description="Disordered" evidence="2">
    <location>
        <begin position="325"/>
        <end position="366"/>
    </location>
</feature>
<evidence type="ECO:0000256" key="1">
    <source>
        <dbReference type="SAM" id="Coils"/>
    </source>
</evidence>